<evidence type="ECO:0000256" key="11">
    <source>
        <dbReference type="ARBA" id="ARBA00023136"/>
    </source>
</evidence>
<dbReference type="PROSITE" id="PS52012">
    <property type="entry name" value="CFEM"/>
    <property type="match status" value="1"/>
</dbReference>
<feature type="chain" id="PRO_5025014943" description="CFEM domain-containing protein" evidence="17">
    <location>
        <begin position="20"/>
        <end position="177"/>
    </location>
</feature>
<sequence>MKLHYISLILAACLSTVFAQSLDGLPNCAKDCATGSIPKQCQPIDVACICGDKSFINNISCCVANKCSKDQQNAVIKFASQICGGAGINDLPKGASCTSGSSSATETSSGSSASNKSATTATGTAATSTSSKSESDTKTSSTSASSATTSSGGAALVQGKGTSLFAAIGAAVFAFLA</sequence>
<evidence type="ECO:0000256" key="9">
    <source>
        <dbReference type="ARBA" id="ARBA00022729"/>
    </source>
</evidence>
<comment type="similarity">
    <text evidence="3">Belongs to the RBT5 family.</text>
</comment>
<feature type="disulfide bond" evidence="15">
    <location>
        <begin position="41"/>
        <end position="48"/>
    </location>
</feature>
<dbReference type="InterPro" id="IPR051735">
    <property type="entry name" value="CFEM_domain"/>
</dbReference>
<gene>
    <name evidence="19" type="ORF">BDV28DRAFT_141875</name>
</gene>
<evidence type="ECO:0000256" key="13">
    <source>
        <dbReference type="ARBA" id="ARBA00023180"/>
    </source>
</evidence>
<keyword evidence="5" id="KW-0964">Secreted</keyword>
<keyword evidence="8 15" id="KW-0479">Metal-binding</keyword>
<organism evidence="19 20">
    <name type="scientific">Aspergillus coremiiformis</name>
    <dbReference type="NCBI Taxonomy" id="138285"/>
    <lineage>
        <taxon>Eukaryota</taxon>
        <taxon>Fungi</taxon>
        <taxon>Dikarya</taxon>
        <taxon>Ascomycota</taxon>
        <taxon>Pezizomycotina</taxon>
        <taxon>Eurotiomycetes</taxon>
        <taxon>Eurotiomycetidae</taxon>
        <taxon>Eurotiales</taxon>
        <taxon>Aspergillaceae</taxon>
        <taxon>Aspergillus</taxon>
        <taxon>Aspergillus subgen. Circumdati</taxon>
    </lineage>
</organism>
<keyword evidence="10 15" id="KW-0408">Iron</keyword>
<feature type="region of interest" description="Disordered" evidence="16">
    <location>
        <begin position="123"/>
        <end position="152"/>
    </location>
</feature>
<accession>A0A5N6YUM2</accession>
<dbReference type="GO" id="GO:0098552">
    <property type="term" value="C:side of membrane"/>
    <property type="evidence" value="ECO:0007669"/>
    <property type="project" value="UniProtKB-KW"/>
</dbReference>
<evidence type="ECO:0000256" key="15">
    <source>
        <dbReference type="PROSITE-ProRule" id="PRU01356"/>
    </source>
</evidence>
<evidence type="ECO:0000256" key="5">
    <source>
        <dbReference type="ARBA" id="ARBA00022525"/>
    </source>
</evidence>
<keyword evidence="12 15" id="KW-1015">Disulfide bond</keyword>
<comment type="caution">
    <text evidence="15">Lacks conserved residue(s) required for the propagation of feature annotation.</text>
</comment>
<evidence type="ECO:0000256" key="3">
    <source>
        <dbReference type="ARBA" id="ARBA00010031"/>
    </source>
</evidence>
<evidence type="ECO:0000256" key="16">
    <source>
        <dbReference type="SAM" id="MobiDB-lite"/>
    </source>
</evidence>
<dbReference type="Pfam" id="PF05730">
    <property type="entry name" value="CFEM"/>
    <property type="match status" value="1"/>
</dbReference>
<keyword evidence="11" id="KW-0472">Membrane</keyword>
<keyword evidence="9 17" id="KW-0732">Signal</keyword>
<evidence type="ECO:0000313" key="20">
    <source>
        <dbReference type="Proteomes" id="UP000327118"/>
    </source>
</evidence>
<proteinExistence type="inferred from homology"/>
<evidence type="ECO:0000313" key="19">
    <source>
        <dbReference type="EMBL" id="KAE8349141.1"/>
    </source>
</evidence>
<feature type="disulfide bond" evidence="15">
    <location>
        <begin position="50"/>
        <end position="83"/>
    </location>
</feature>
<dbReference type="GO" id="GO:0005886">
    <property type="term" value="C:plasma membrane"/>
    <property type="evidence" value="ECO:0007669"/>
    <property type="project" value="UniProtKB-SubCell"/>
</dbReference>
<evidence type="ECO:0000256" key="2">
    <source>
        <dbReference type="ARBA" id="ARBA00004613"/>
    </source>
</evidence>
<dbReference type="Proteomes" id="UP000327118">
    <property type="component" value="Unassembled WGS sequence"/>
</dbReference>
<dbReference type="GO" id="GO:0005576">
    <property type="term" value="C:extracellular region"/>
    <property type="evidence" value="ECO:0007669"/>
    <property type="project" value="UniProtKB-SubCell"/>
</dbReference>
<evidence type="ECO:0000256" key="4">
    <source>
        <dbReference type="ARBA" id="ARBA00022475"/>
    </source>
</evidence>
<feature type="binding site" description="axial binding residue" evidence="15">
    <location>
        <position position="45"/>
    </location>
    <ligand>
        <name>heme</name>
        <dbReference type="ChEBI" id="CHEBI:30413"/>
    </ligand>
    <ligandPart>
        <name>Fe</name>
        <dbReference type="ChEBI" id="CHEBI:18248"/>
    </ligandPart>
</feature>
<feature type="domain" description="CFEM" evidence="18">
    <location>
        <begin position="1"/>
        <end position="111"/>
    </location>
</feature>
<evidence type="ECO:0000256" key="1">
    <source>
        <dbReference type="ARBA" id="ARBA00004609"/>
    </source>
</evidence>
<reference evidence="20" key="1">
    <citation type="submission" date="2019-04" db="EMBL/GenBank/DDBJ databases">
        <title>Friends and foes A comparative genomics studyof 23 Aspergillus species from section Flavi.</title>
        <authorList>
            <consortium name="DOE Joint Genome Institute"/>
            <person name="Kjaerbolling I."/>
            <person name="Vesth T."/>
            <person name="Frisvad J.C."/>
            <person name="Nybo J.L."/>
            <person name="Theobald S."/>
            <person name="Kildgaard S."/>
            <person name="Isbrandt T."/>
            <person name="Kuo A."/>
            <person name="Sato A."/>
            <person name="Lyhne E.K."/>
            <person name="Kogle M.E."/>
            <person name="Wiebenga A."/>
            <person name="Kun R.S."/>
            <person name="Lubbers R.J."/>
            <person name="Makela M.R."/>
            <person name="Barry K."/>
            <person name="Chovatia M."/>
            <person name="Clum A."/>
            <person name="Daum C."/>
            <person name="Haridas S."/>
            <person name="He G."/>
            <person name="LaButti K."/>
            <person name="Lipzen A."/>
            <person name="Mondo S."/>
            <person name="Riley R."/>
            <person name="Salamov A."/>
            <person name="Simmons B.A."/>
            <person name="Magnuson J.K."/>
            <person name="Henrissat B."/>
            <person name="Mortensen U.H."/>
            <person name="Larsen T.O."/>
            <person name="Devries R.P."/>
            <person name="Grigoriev I.V."/>
            <person name="Machida M."/>
            <person name="Baker S.E."/>
            <person name="Andersen M.R."/>
        </authorList>
    </citation>
    <scope>NUCLEOTIDE SEQUENCE [LARGE SCALE GENOMIC DNA]</scope>
    <source>
        <strain evidence="20">CBS 553.77</strain>
    </source>
</reference>
<dbReference type="PANTHER" id="PTHR37928">
    <property type="entry name" value="CFEM DOMAIN PROTEIN (AFU_ORTHOLOGUE AFUA_6G14090)"/>
    <property type="match status" value="1"/>
</dbReference>
<evidence type="ECO:0000256" key="7">
    <source>
        <dbReference type="ARBA" id="ARBA00022622"/>
    </source>
</evidence>
<dbReference type="GO" id="GO:0046872">
    <property type="term" value="F:metal ion binding"/>
    <property type="evidence" value="ECO:0007669"/>
    <property type="project" value="UniProtKB-UniRule"/>
</dbReference>
<dbReference type="EMBL" id="ML739342">
    <property type="protein sequence ID" value="KAE8349141.1"/>
    <property type="molecule type" value="Genomic_DNA"/>
</dbReference>
<evidence type="ECO:0000256" key="14">
    <source>
        <dbReference type="ARBA" id="ARBA00023288"/>
    </source>
</evidence>
<name>A0A5N6YUM2_9EURO</name>
<dbReference type="PANTHER" id="PTHR37928:SF2">
    <property type="entry name" value="GPI ANCHORED CFEM DOMAIN PROTEIN (AFU_ORTHOLOGUE AFUA_6G10580)"/>
    <property type="match status" value="1"/>
</dbReference>
<evidence type="ECO:0000256" key="12">
    <source>
        <dbReference type="ARBA" id="ARBA00023157"/>
    </source>
</evidence>
<keyword evidence="20" id="KW-1185">Reference proteome</keyword>
<dbReference type="OrthoDB" id="3065412at2759"/>
<evidence type="ECO:0000259" key="18">
    <source>
        <dbReference type="PROSITE" id="PS52012"/>
    </source>
</evidence>
<evidence type="ECO:0000256" key="6">
    <source>
        <dbReference type="ARBA" id="ARBA00022617"/>
    </source>
</evidence>
<comment type="subcellular location">
    <subcellularLocation>
        <location evidence="1">Cell membrane</location>
        <topology evidence="1">Lipid-anchor</topology>
        <topology evidence="1">GPI-anchor</topology>
    </subcellularLocation>
    <subcellularLocation>
        <location evidence="2">Secreted</location>
    </subcellularLocation>
</comment>
<dbReference type="SMART" id="SM00747">
    <property type="entry name" value="CFEM"/>
    <property type="match status" value="1"/>
</dbReference>
<keyword evidence="13" id="KW-0325">Glycoprotein</keyword>
<keyword evidence="7" id="KW-0336">GPI-anchor</keyword>
<evidence type="ECO:0000256" key="10">
    <source>
        <dbReference type="ARBA" id="ARBA00023004"/>
    </source>
</evidence>
<dbReference type="AlphaFoldDB" id="A0A5N6YUM2"/>
<evidence type="ECO:0000256" key="8">
    <source>
        <dbReference type="ARBA" id="ARBA00022723"/>
    </source>
</evidence>
<feature type="signal peptide" evidence="17">
    <location>
        <begin position="1"/>
        <end position="19"/>
    </location>
</feature>
<protein>
    <recommendedName>
        <fullName evidence="18">CFEM domain-containing protein</fullName>
    </recommendedName>
</protein>
<dbReference type="InterPro" id="IPR008427">
    <property type="entry name" value="Extracellular_membr_CFEM_dom"/>
</dbReference>
<keyword evidence="6 15" id="KW-0349">Heme</keyword>
<keyword evidence="4" id="KW-1003">Cell membrane</keyword>
<evidence type="ECO:0000256" key="17">
    <source>
        <dbReference type="SAM" id="SignalP"/>
    </source>
</evidence>
<keyword evidence="14" id="KW-0449">Lipoprotein</keyword>